<feature type="domain" description="PPM-type phosphatase" evidence="3">
    <location>
        <begin position="170"/>
        <end position="391"/>
    </location>
</feature>
<feature type="transmembrane region" description="Helical" evidence="2">
    <location>
        <begin position="46"/>
        <end position="66"/>
    </location>
</feature>
<gene>
    <name evidence="4" type="ordered locus">BN4_20097</name>
</gene>
<dbReference type="BioCyc" id="DPIE1322246:BN4_RS14720-MONOMER"/>
<evidence type="ECO:0000256" key="1">
    <source>
        <dbReference type="ARBA" id="ARBA00022801"/>
    </source>
</evidence>
<dbReference type="Gene3D" id="3.60.40.10">
    <property type="entry name" value="PPM-type phosphatase domain"/>
    <property type="match status" value="1"/>
</dbReference>
<keyword evidence="5" id="KW-1185">Reference proteome</keyword>
<dbReference type="InterPro" id="IPR001932">
    <property type="entry name" value="PPM-type_phosphatase-like_dom"/>
</dbReference>
<organism evidence="4 5">
    <name type="scientific">Pseudodesulfovibrio piezophilus (strain DSM 21447 / JCM 15486 / C1TLV30)</name>
    <name type="common">Desulfovibrio piezophilus</name>
    <dbReference type="NCBI Taxonomy" id="1322246"/>
    <lineage>
        <taxon>Bacteria</taxon>
        <taxon>Pseudomonadati</taxon>
        <taxon>Thermodesulfobacteriota</taxon>
        <taxon>Desulfovibrionia</taxon>
        <taxon>Desulfovibrionales</taxon>
        <taxon>Desulfovibrionaceae</taxon>
    </lineage>
</organism>
<protein>
    <submittedName>
        <fullName evidence="4">Protein serine/threonine phosphatase</fullName>
    </submittedName>
</protein>
<dbReference type="eggNOG" id="COG2208">
    <property type="taxonomic scope" value="Bacteria"/>
</dbReference>
<dbReference type="PANTHER" id="PTHR43156:SF9">
    <property type="entry name" value="HAMP DOMAIN-CONTAINING PROTEIN"/>
    <property type="match status" value="1"/>
</dbReference>
<dbReference type="Pfam" id="PF07228">
    <property type="entry name" value="SpoIIE"/>
    <property type="match status" value="1"/>
</dbReference>
<reference evidence="4 5" key="1">
    <citation type="journal article" date="2013" name="PLoS ONE">
        <title>The first genomic and proteomic characterization of a deep-sea sulfate reducer: insights into the piezophilic lifestyle of Desulfovibrio piezophilus.</title>
        <authorList>
            <person name="Pradel N."/>
            <person name="Ji B."/>
            <person name="Gimenez G."/>
            <person name="Talla E."/>
            <person name="Lenoble P."/>
            <person name="Garel M."/>
            <person name="Tamburini C."/>
            <person name="Fourquet P."/>
            <person name="Lebrun R."/>
            <person name="Bertin P."/>
            <person name="Denis Y."/>
            <person name="Pophillat M."/>
            <person name="Barbe V."/>
            <person name="Ollivier B."/>
            <person name="Dolla A."/>
        </authorList>
    </citation>
    <scope>NUCLEOTIDE SEQUENCE [LARGE SCALE GENOMIC DNA]</scope>
    <source>
        <strain evidence="5">DSM 10523 / SB164P1</strain>
    </source>
</reference>
<dbReference type="STRING" id="1322246.BN4_20097"/>
<accession>M1WSF4</accession>
<dbReference type="Proteomes" id="UP000011724">
    <property type="component" value="Chromosome"/>
</dbReference>
<feature type="transmembrane region" description="Helical" evidence="2">
    <location>
        <begin position="20"/>
        <end position="39"/>
    </location>
</feature>
<dbReference type="SMART" id="SM00331">
    <property type="entry name" value="PP2C_SIG"/>
    <property type="match status" value="1"/>
</dbReference>
<evidence type="ECO:0000313" key="5">
    <source>
        <dbReference type="Proteomes" id="UP000011724"/>
    </source>
</evidence>
<dbReference type="InterPro" id="IPR052016">
    <property type="entry name" value="Bact_Sigma-Reg"/>
</dbReference>
<dbReference type="InterPro" id="IPR036457">
    <property type="entry name" value="PPM-type-like_dom_sf"/>
</dbReference>
<proteinExistence type="predicted"/>
<dbReference type="EMBL" id="FO203427">
    <property type="protein sequence ID" value="CCH50159.1"/>
    <property type="molecule type" value="Genomic_DNA"/>
</dbReference>
<dbReference type="PATRIC" id="fig|879567.3.peg.3153"/>
<dbReference type="GO" id="GO:0016791">
    <property type="term" value="F:phosphatase activity"/>
    <property type="evidence" value="ECO:0007669"/>
    <property type="project" value="TreeGrafter"/>
</dbReference>
<dbReference type="PANTHER" id="PTHR43156">
    <property type="entry name" value="STAGE II SPORULATION PROTEIN E-RELATED"/>
    <property type="match status" value="1"/>
</dbReference>
<keyword evidence="1" id="KW-0378">Hydrolase</keyword>
<dbReference type="KEGG" id="dpi:BN4_20097"/>
<dbReference type="AlphaFoldDB" id="M1WSF4"/>
<dbReference type="eggNOG" id="COG3706">
    <property type="taxonomic scope" value="Bacteria"/>
</dbReference>
<dbReference type="RefSeq" id="WP_015416201.1">
    <property type="nucleotide sequence ID" value="NC_020409.1"/>
</dbReference>
<keyword evidence="2" id="KW-0472">Membrane</keyword>
<name>M1WSF4_PSEP2</name>
<reference evidence="5" key="2">
    <citation type="journal article" date="2013" name="Stand. Genomic Sci.">
        <title>Complete genome sequence of Desulfocapsa sulfexigens, a marine deltaproteobacterium specialized in disproportionating inorganic sulfur compounds.</title>
        <authorList>
            <person name="Finster K.W."/>
            <person name="Kjeldsen K.U."/>
            <person name="Kube M."/>
            <person name="Reinhardt R."/>
            <person name="Mussmann M."/>
            <person name="Amann R."/>
            <person name="Schreiber L."/>
        </authorList>
    </citation>
    <scope>NUCLEOTIDE SEQUENCE [LARGE SCALE GENOMIC DNA]</scope>
    <source>
        <strain evidence="5">DSM 10523 / SB164P1</strain>
    </source>
</reference>
<keyword evidence="2" id="KW-1133">Transmembrane helix</keyword>
<dbReference type="OrthoDB" id="5496380at2"/>
<dbReference type="SUPFAM" id="SSF81606">
    <property type="entry name" value="PP2C-like"/>
    <property type="match status" value="1"/>
</dbReference>
<evidence type="ECO:0000256" key="2">
    <source>
        <dbReference type="SAM" id="Phobius"/>
    </source>
</evidence>
<dbReference type="HOGENOM" id="CLU_026432_2_0_7"/>
<evidence type="ECO:0000313" key="4">
    <source>
        <dbReference type="EMBL" id="CCH50159.1"/>
    </source>
</evidence>
<keyword evidence="2" id="KW-0812">Transmembrane</keyword>
<evidence type="ECO:0000259" key="3">
    <source>
        <dbReference type="SMART" id="SM00331"/>
    </source>
</evidence>
<sequence length="392" mass="43852">MSFMIGLVDSLLNWSVERKMVVLLLLGIVLFPLTTLLILQSQGAQLATNFLVGLLAVAIITLVPFAKMISHLVALRSIKELNDQCKLLKRGDYAHVDLPAGDDEGHDFLTLKRNMHWMGYTIATREQRLQSAMKDLAVAQRQIGESLDYASLIQTSFLPDREAFSELLPEHFLIWSQRDKVGGDSYWFKQSGDGFFLGVIDCTGHGVPGAFMTLIVHSLLEEAMDGDPESPAIILSRMNQLIKDALKQHKKGAMSDDGMDCTLCHLDPKTGKLLFAGANNPLFIVEKDEVRSIKGDRCGLGYIRSPRDFSFTDVEMSLAPGTRVYMATDGIVDQVGGDKGFPFGKRRFMDFIKQTRQLPMEQQGSALMRLFADYQGEQTRRDDVTVLGFEYR</sequence>